<reference evidence="3" key="1">
    <citation type="journal article" date="2019" name="Int. J. Syst. Evol. Microbiol.">
        <title>The Global Catalogue of Microorganisms (GCM) 10K type strain sequencing project: providing services to taxonomists for standard genome sequencing and annotation.</title>
        <authorList>
            <consortium name="The Broad Institute Genomics Platform"/>
            <consortium name="The Broad Institute Genome Sequencing Center for Infectious Disease"/>
            <person name="Wu L."/>
            <person name="Ma J."/>
        </authorList>
    </citation>
    <scope>NUCLEOTIDE SEQUENCE [LARGE SCALE GENOMIC DNA]</scope>
    <source>
        <strain evidence="3">CGMCC 1.15399</strain>
    </source>
</reference>
<protein>
    <submittedName>
        <fullName evidence="2">FAD-dependent monooxygenase</fullName>
    </submittedName>
</protein>
<dbReference type="RefSeq" id="WP_219528277.1">
    <property type="nucleotide sequence ID" value="NZ_JAHKRM010000004.1"/>
</dbReference>
<dbReference type="InterPro" id="IPR002938">
    <property type="entry name" value="FAD-bd"/>
</dbReference>
<evidence type="ECO:0000313" key="2">
    <source>
        <dbReference type="EMBL" id="MFD1544213.1"/>
    </source>
</evidence>
<feature type="domain" description="FAD-binding" evidence="1">
    <location>
        <begin position="9"/>
        <end position="321"/>
    </location>
</feature>
<accession>A0ABW4GPC5</accession>
<sequence length="402" mass="43589">MTQHLANKTVLISGASVAGPALAYWLHRYGFTPTVVELAPALREGGYKVDLRGVAMDVVDRMGLTPAITRHSTQMRGGAWVDETGKPLATLGPDLIGLRSPGDDEVLRGDLARIVYDATKQGVEYLFGDSITGLTQSHDGVMVTFERSAPRMFDLVIGADGLHSNLRARVFGDEAKFVRPLGMHACVFTVPNHLGLDRWELIYPTPSRVVNLYSTRQSAAKAQFIFPSPAVLPDRRDVVAQQRLVAETFAGAGWESATLLAAMPHSPDFYFDSASQVHLDRWSAGRVALVGDAAHSPSPLSGQGTSLALVGAYVLAGELKAAGGDHRVAFARYQEEMRGYVDVNLSLGESNAKQMVAGSTRQIRMQTTMMRLVSHLPWKDLALRPILKPLNAAANAITLKNY</sequence>
<dbReference type="Pfam" id="PF01494">
    <property type="entry name" value="FAD_binding_3"/>
    <property type="match status" value="1"/>
</dbReference>
<dbReference type="InterPro" id="IPR051704">
    <property type="entry name" value="FAD_aromatic-hydroxylase"/>
</dbReference>
<evidence type="ECO:0000313" key="3">
    <source>
        <dbReference type="Proteomes" id="UP001597097"/>
    </source>
</evidence>
<evidence type="ECO:0000259" key="1">
    <source>
        <dbReference type="Pfam" id="PF01494"/>
    </source>
</evidence>
<keyword evidence="2" id="KW-0503">Monooxygenase</keyword>
<gene>
    <name evidence="2" type="ORF">ACFSJ0_44725</name>
</gene>
<dbReference type="Proteomes" id="UP001597097">
    <property type="component" value="Unassembled WGS sequence"/>
</dbReference>
<keyword evidence="3" id="KW-1185">Reference proteome</keyword>
<dbReference type="GO" id="GO:0004497">
    <property type="term" value="F:monooxygenase activity"/>
    <property type="evidence" value="ECO:0007669"/>
    <property type="project" value="UniProtKB-KW"/>
</dbReference>
<organism evidence="2 3">
    <name type="scientific">Nonomuraea guangzhouensis</name>
    <dbReference type="NCBI Taxonomy" id="1291555"/>
    <lineage>
        <taxon>Bacteria</taxon>
        <taxon>Bacillati</taxon>
        <taxon>Actinomycetota</taxon>
        <taxon>Actinomycetes</taxon>
        <taxon>Streptosporangiales</taxon>
        <taxon>Streptosporangiaceae</taxon>
        <taxon>Nonomuraea</taxon>
    </lineage>
</organism>
<keyword evidence="2" id="KW-0560">Oxidoreductase</keyword>
<dbReference type="PANTHER" id="PTHR46865">
    <property type="entry name" value="OXIDOREDUCTASE-RELATED"/>
    <property type="match status" value="1"/>
</dbReference>
<proteinExistence type="predicted"/>
<dbReference type="PANTHER" id="PTHR46865:SF2">
    <property type="entry name" value="MONOOXYGENASE"/>
    <property type="match status" value="1"/>
</dbReference>
<comment type="caution">
    <text evidence="2">The sequence shown here is derived from an EMBL/GenBank/DDBJ whole genome shotgun (WGS) entry which is preliminary data.</text>
</comment>
<dbReference type="EMBL" id="JBHUCM010000043">
    <property type="protein sequence ID" value="MFD1544213.1"/>
    <property type="molecule type" value="Genomic_DNA"/>
</dbReference>
<name>A0ABW4GPC5_9ACTN</name>